<reference evidence="1" key="2">
    <citation type="journal article" date="2015" name="Fish Shellfish Immunol.">
        <title>Early steps in the European eel (Anguilla anguilla)-Vibrio vulnificus interaction in the gills: Role of the RtxA13 toxin.</title>
        <authorList>
            <person name="Callol A."/>
            <person name="Pajuelo D."/>
            <person name="Ebbesson L."/>
            <person name="Teles M."/>
            <person name="MacKenzie S."/>
            <person name="Amaro C."/>
        </authorList>
    </citation>
    <scope>NUCLEOTIDE SEQUENCE</scope>
</reference>
<sequence length="14" mass="1374">MGITAILAAVLLST</sequence>
<evidence type="ECO:0000313" key="1">
    <source>
        <dbReference type="EMBL" id="JAH52232.1"/>
    </source>
</evidence>
<proteinExistence type="predicted"/>
<accession>A0A0E9TFM3</accession>
<dbReference type="EMBL" id="GBXM01056345">
    <property type="protein sequence ID" value="JAH52232.1"/>
    <property type="molecule type" value="Transcribed_RNA"/>
</dbReference>
<protein>
    <submittedName>
        <fullName evidence="1">Uncharacterized protein</fullName>
    </submittedName>
</protein>
<organism evidence="1">
    <name type="scientific">Anguilla anguilla</name>
    <name type="common">European freshwater eel</name>
    <name type="synonym">Muraena anguilla</name>
    <dbReference type="NCBI Taxonomy" id="7936"/>
    <lineage>
        <taxon>Eukaryota</taxon>
        <taxon>Metazoa</taxon>
        <taxon>Chordata</taxon>
        <taxon>Craniata</taxon>
        <taxon>Vertebrata</taxon>
        <taxon>Euteleostomi</taxon>
        <taxon>Actinopterygii</taxon>
        <taxon>Neopterygii</taxon>
        <taxon>Teleostei</taxon>
        <taxon>Anguilliformes</taxon>
        <taxon>Anguillidae</taxon>
        <taxon>Anguilla</taxon>
    </lineage>
</organism>
<reference evidence="1" key="1">
    <citation type="submission" date="2014-11" db="EMBL/GenBank/DDBJ databases">
        <authorList>
            <person name="Amaro Gonzalez C."/>
        </authorList>
    </citation>
    <scope>NUCLEOTIDE SEQUENCE</scope>
</reference>
<name>A0A0E9TFM3_ANGAN</name>